<accession>A0ABV8V5J2</accession>
<evidence type="ECO:0000313" key="5">
    <source>
        <dbReference type="EMBL" id="MFC4362530.1"/>
    </source>
</evidence>
<dbReference type="PROSITE" id="PS01124">
    <property type="entry name" value="HTH_ARAC_FAMILY_2"/>
    <property type="match status" value="1"/>
</dbReference>
<keyword evidence="3" id="KW-0804">Transcription</keyword>
<organism evidence="5 6">
    <name type="scientific">Simiduia curdlanivorans</name>
    <dbReference type="NCBI Taxonomy" id="1492769"/>
    <lineage>
        <taxon>Bacteria</taxon>
        <taxon>Pseudomonadati</taxon>
        <taxon>Pseudomonadota</taxon>
        <taxon>Gammaproteobacteria</taxon>
        <taxon>Cellvibrionales</taxon>
        <taxon>Cellvibrionaceae</taxon>
        <taxon>Simiduia</taxon>
    </lineage>
</organism>
<evidence type="ECO:0000256" key="1">
    <source>
        <dbReference type="ARBA" id="ARBA00023015"/>
    </source>
</evidence>
<protein>
    <submittedName>
        <fullName evidence="5">AraC family transcriptional regulator</fullName>
    </submittedName>
</protein>
<feature type="domain" description="HTH araC/xylS-type" evidence="4">
    <location>
        <begin position="230"/>
        <end position="328"/>
    </location>
</feature>
<dbReference type="InterPro" id="IPR032687">
    <property type="entry name" value="AraC-type_N"/>
</dbReference>
<dbReference type="Pfam" id="PF12625">
    <property type="entry name" value="Arabinose_bd"/>
    <property type="match status" value="1"/>
</dbReference>
<evidence type="ECO:0000256" key="2">
    <source>
        <dbReference type="ARBA" id="ARBA00023125"/>
    </source>
</evidence>
<dbReference type="EMBL" id="JBHSCX010000006">
    <property type="protein sequence ID" value="MFC4362530.1"/>
    <property type="molecule type" value="Genomic_DNA"/>
</dbReference>
<dbReference type="SMART" id="SM00342">
    <property type="entry name" value="HTH_ARAC"/>
    <property type="match status" value="1"/>
</dbReference>
<dbReference type="Gene3D" id="1.10.10.60">
    <property type="entry name" value="Homeodomain-like"/>
    <property type="match status" value="1"/>
</dbReference>
<dbReference type="PANTHER" id="PTHR47894">
    <property type="entry name" value="HTH-TYPE TRANSCRIPTIONAL REGULATOR GADX"/>
    <property type="match status" value="1"/>
</dbReference>
<dbReference type="RefSeq" id="WP_290260428.1">
    <property type="nucleotide sequence ID" value="NZ_JAUFQG010000004.1"/>
</dbReference>
<keyword evidence="2" id="KW-0238">DNA-binding</keyword>
<dbReference type="InterPro" id="IPR020449">
    <property type="entry name" value="Tscrpt_reg_AraC-type_HTH"/>
</dbReference>
<dbReference type="InterPro" id="IPR018060">
    <property type="entry name" value="HTH_AraC"/>
</dbReference>
<keyword evidence="6" id="KW-1185">Reference proteome</keyword>
<evidence type="ECO:0000259" key="4">
    <source>
        <dbReference type="PROSITE" id="PS01124"/>
    </source>
</evidence>
<reference evidence="6" key="1">
    <citation type="journal article" date="2019" name="Int. J. Syst. Evol. Microbiol.">
        <title>The Global Catalogue of Microorganisms (GCM) 10K type strain sequencing project: providing services to taxonomists for standard genome sequencing and annotation.</title>
        <authorList>
            <consortium name="The Broad Institute Genomics Platform"/>
            <consortium name="The Broad Institute Genome Sequencing Center for Infectious Disease"/>
            <person name="Wu L."/>
            <person name="Ma J."/>
        </authorList>
    </citation>
    <scope>NUCLEOTIDE SEQUENCE [LARGE SCALE GENOMIC DNA]</scope>
    <source>
        <strain evidence="6">CECT 8570</strain>
    </source>
</reference>
<dbReference type="Proteomes" id="UP001595840">
    <property type="component" value="Unassembled WGS sequence"/>
</dbReference>
<keyword evidence="1" id="KW-0805">Transcription regulation</keyword>
<dbReference type="InterPro" id="IPR009057">
    <property type="entry name" value="Homeodomain-like_sf"/>
</dbReference>
<proteinExistence type="predicted"/>
<dbReference type="SUPFAM" id="SSF46689">
    <property type="entry name" value="Homeodomain-like"/>
    <property type="match status" value="1"/>
</dbReference>
<dbReference type="Pfam" id="PF12833">
    <property type="entry name" value="HTH_18"/>
    <property type="match status" value="1"/>
</dbReference>
<dbReference type="PRINTS" id="PR00032">
    <property type="entry name" value="HTHARAC"/>
</dbReference>
<name>A0ABV8V5J2_9GAMM</name>
<sequence length="338" mass="38471">MHYPLISNNFLEGYSELLAEGGIDANALFHKAQFDSHLLRWPDTLVPFDQHNHLLMLAAERLKCPHFGLALAARQGLSIFGPLAVMVSSCTTVGQALNIFSNHISLMVQTVELKLEQQGPLAQLTIVGHFDRVASTTTFQDHALALAYELVRIFCGSQWLPRAVYFQHQAPVDVKPYAHFFHSPIGFNHTHLALVFDAAILETSIDSDARLLPQKLRRYLEQRHQDDLLKQVRHVIALTLPCDECQIESVAHTIGYSKRTLQRRLSALDTSFQQLVEAVRRTQATHYIEHPYYRLTDISVLLGYSELSAFTRSFKRWFGVSPQRWKMTKRQTNKAPAS</sequence>
<evidence type="ECO:0000313" key="6">
    <source>
        <dbReference type="Proteomes" id="UP001595840"/>
    </source>
</evidence>
<evidence type="ECO:0000256" key="3">
    <source>
        <dbReference type="ARBA" id="ARBA00023163"/>
    </source>
</evidence>
<gene>
    <name evidence="5" type="ORF">ACFOX3_09455</name>
</gene>
<comment type="caution">
    <text evidence="5">The sequence shown here is derived from an EMBL/GenBank/DDBJ whole genome shotgun (WGS) entry which is preliminary data.</text>
</comment>
<dbReference type="PANTHER" id="PTHR47894:SF4">
    <property type="entry name" value="HTH-TYPE TRANSCRIPTIONAL REGULATOR GADX"/>
    <property type="match status" value="1"/>
</dbReference>